<proteinExistence type="predicted"/>
<accession>A0A1R1Y8D2</accession>
<dbReference type="Proteomes" id="UP000187283">
    <property type="component" value="Unassembled WGS sequence"/>
</dbReference>
<keyword evidence="2" id="KW-1185">Reference proteome</keyword>
<protein>
    <submittedName>
        <fullName evidence="1">Uncharacterized protein</fullName>
    </submittedName>
</protein>
<name>A0A1R1Y8D2_9FUNG</name>
<sequence>MRPDRIVKLDNPFDRSYDSLMLAFQFLNYVPHRGGSVCVGLAPEEFPLSSWRSQRSEVEVLITWLNFLD</sequence>
<dbReference type="EMBL" id="LSSN01000597">
    <property type="protein sequence ID" value="OMJ23143.1"/>
    <property type="molecule type" value="Genomic_DNA"/>
</dbReference>
<organism evidence="1 2">
    <name type="scientific">Smittium culicis</name>
    <dbReference type="NCBI Taxonomy" id="133412"/>
    <lineage>
        <taxon>Eukaryota</taxon>
        <taxon>Fungi</taxon>
        <taxon>Fungi incertae sedis</taxon>
        <taxon>Zoopagomycota</taxon>
        <taxon>Kickxellomycotina</taxon>
        <taxon>Harpellomycetes</taxon>
        <taxon>Harpellales</taxon>
        <taxon>Legeriomycetaceae</taxon>
        <taxon>Smittium</taxon>
    </lineage>
</organism>
<gene>
    <name evidence="1" type="ORF">AYI70_g2447</name>
</gene>
<evidence type="ECO:0000313" key="1">
    <source>
        <dbReference type="EMBL" id="OMJ23143.1"/>
    </source>
</evidence>
<evidence type="ECO:0000313" key="2">
    <source>
        <dbReference type="Proteomes" id="UP000187283"/>
    </source>
</evidence>
<comment type="caution">
    <text evidence="1">The sequence shown here is derived from an EMBL/GenBank/DDBJ whole genome shotgun (WGS) entry which is preliminary data.</text>
</comment>
<dbReference type="AlphaFoldDB" id="A0A1R1Y8D2"/>
<reference evidence="1 2" key="1">
    <citation type="submission" date="2017-01" db="EMBL/GenBank/DDBJ databases">
        <authorList>
            <person name="Mah S.A."/>
            <person name="Swanson W.J."/>
            <person name="Moy G.W."/>
            <person name="Vacquier V.D."/>
        </authorList>
    </citation>
    <scope>NUCLEOTIDE SEQUENCE [LARGE SCALE GENOMIC DNA]</scope>
    <source>
        <strain evidence="1 2">GSMNP</strain>
    </source>
</reference>